<accession>A0A2S7TZJ5</accession>
<evidence type="ECO:0000256" key="1">
    <source>
        <dbReference type="SAM" id="SignalP"/>
    </source>
</evidence>
<feature type="chain" id="PRO_5015640745" evidence="1">
    <location>
        <begin position="22"/>
        <end position="441"/>
    </location>
</feature>
<sequence>MRRVKLGMIASFVFCISLVGAEKPASNLNKPIVKKSDPTVVTHKLRIGKITVGFSDTGGGYLNYLDLGDGKNIVSPRYGRGWQGSLRDQLHSGRYNPTQAGFHDHAGAPVTLVLSKKRLVIPKFNLPLYGDPVFDFTQHEDLVYDHKGYKDNGKTDTDGLDESKLTQDDELRSEFDFEGVYENATALGGGKIPILRFYCRYTYARNPKVILQFGKKAKKVDGKPIIDERSRVPDISAGLRGKQAATDVDLSNIIFTAYGIRLFTKTGYTTPMWYEDGKWKSVTRESVKGRGKEKQFDLTAPAAKKTKKGKKAKNSKTPSVLKSQFLLWAKGKNPKTSPAIALYYPVRSRYNSKSILGVDRKTGREVYREDRSIRNFIFFSHVIPDQIGIRTRFMLSGMLAPKHGKPNVLEALEHETFILFGTPNEILAAVRALDKTLTNHR</sequence>
<keyword evidence="1" id="KW-0732">Signal</keyword>
<dbReference type="EMBL" id="MQWA01000001">
    <property type="protein sequence ID" value="PQJ28159.1"/>
    <property type="molecule type" value="Genomic_DNA"/>
</dbReference>
<gene>
    <name evidence="2" type="ORF">BSZ32_06355</name>
</gene>
<name>A0A2S7TZJ5_9BACT</name>
<keyword evidence="3" id="KW-1185">Reference proteome</keyword>
<proteinExistence type="predicted"/>
<organism evidence="2 3">
    <name type="scientific">Rubritalea profundi</name>
    <dbReference type="NCBI Taxonomy" id="1658618"/>
    <lineage>
        <taxon>Bacteria</taxon>
        <taxon>Pseudomonadati</taxon>
        <taxon>Verrucomicrobiota</taxon>
        <taxon>Verrucomicrobiia</taxon>
        <taxon>Verrucomicrobiales</taxon>
        <taxon>Rubritaleaceae</taxon>
        <taxon>Rubritalea</taxon>
    </lineage>
</organism>
<dbReference type="AlphaFoldDB" id="A0A2S7TZJ5"/>
<protein>
    <submittedName>
        <fullName evidence="2">Uncharacterized protein</fullName>
    </submittedName>
</protein>
<evidence type="ECO:0000313" key="3">
    <source>
        <dbReference type="Proteomes" id="UP000239907"/>
    </source>
</evidence>
<feature type="signal peptide" evidence="1">
    <location>
        <begin position="1"/>
        <end position="21"/>
    </location>
</feature>
<reference evidence="2 3" key="1">
    <citation type="submission" date="2016-12" db="EMBL/GenBank/DDBJ databases">
        <title>Study of bacterial adaptation to deep sea.</title>
        <authorList>
            <person name="Song J."/>
            <person name="Yoshizawa S."/>
            <person name="Kogure K."/>
        </authorList>
    </citation>
    <scope>NUCLEOTIDE SEQUENCE [LARGE SCALE GENOMIC DNA]</scope>
    <source>
        <strain evidence="2 3">SAORIC-165</strain>
    </source>
</reference>
<evidence type="ECO:0000313" key="2">
    <source>
        <dbReference type="EMBL" id="PQJ28159.1"/>
    </source>
</evidence>
<dbReference type="Proteomes" id="UP000239907">
    <property type="component" value="Unassembled WGS sequence"/>
</dbReference>
<comment type="caution">
    <text evidence="2">The sequence shown here is derived from an EMBL/GenBank/DDBJ whole genome shotgun (WGS) entry which is preliminary data.</text>
</comment>